<evidence type="ECO:0000313" key="3">
    <source>
        <dbReference type="Proteomes" id="UP000423756"/>
    </source>
</evidence>
<reference evidence="2 3" key="1">
    <citation type="submission" date="2019-09" db="EMBL/GenBank/DDBJ databases">
        <title>Draft genome sequences of 48 bacterial type strains from the CCUG.</title>
        <authorList>
            <person name="Tunovic T."/>
            <person name="Pineiro-Iglesias B."/>
            <person name="Unosson C."/>
            <person name="Inganas E."/>
            <person name="Ohlen M."/>
            <person name="Cardew S."/>
            <person name="Jensie-Markopoulos S."/>
            <person name="Salva-Serra F."/>
            <person name="Jaen-Luchoro D."/>
            <person name="Karlsson R."/>
            <person name="Svensson-Stadler L."/>
            <person name="Chun J."/>
            <person name="Moore E."/>
        </authorList>
    </citation>
    <scope>NUCLEOTIDE SEQUENCE [LARGE SCALE GENOMIC DNA]</scope>
    <source>
        <strain evidence="2 3">CCUG 48643</strain>
    </source>
</reference>
<evidence type="ECO:0000256" key="1">
    <source>
        <dbReference type="SAM" id="MobiDB-lite"/>
    </source>
</evidence>
<sequence length="128" mass="14404">MFPSHDKQTVSNDLTATSVSTLEPEGSPKNDNVLIRDILANGWNCMPKELEPVWTDYDGIEVMFCIEHQNQGGDITLEPFLESNLKEDTPVKCWSVFGHCIDGGSECLHDCKTQHEANTLAKYCERMI</sequence>
<protein>
    <submittedName>
        <fullName evidence="2">Uncharacterized protein</fullName>
    </submittedName>
</protein>
<accession>A0A7V7NSH0</accession>
<dbReference type="GeneID" id="77344945"/>
<evidence type="ECO:0000313" key="2">
    <source>
        <dbReference type="EMBL" id="KAB0478827.1"/>
    </source>
</evidence>
<gene>
    <name evidence="2" type="ORF">F7Q91_15760</name>
</gene>
<proteinExistence type="predicted"/>
<dbReference type="RefSeq" id="WP_137408102.1">
    <property type="nucleotide sequence ID" value="NZ_AP025469.1"/>
</dbReference>
<feature type="compositionally biased region" description="Polar residues" evidence="1">
    <location>
        <begin position="9"/>
        <end position="21"/>
    </location>
</feature>
<name>A0A7V7NSH0_9VIBR</name>
<dbReference type="AlphaFoldDB" id="A0A7V7NSH0"/>
<comment type="caution">
    <text evidence="2">The sequence shown here is derived from an EMBL/GenBank/DDBJ whole genome shotgun (WGS) entry which is preliminary data.</text>
</comment>
<feature type="region of interest" description="Disordered" evidence="1">
    <location>
        <begin position="1"/>
        <end position="30"/>
    </location>
</feature>
<dbReference type="EMBL" id="VZPX01000034">
    <property type="protein sequence ID" value="KAB0478827.1"/>
    <property type="molecule type" value="Genomic_DNA"/>
</dbReference>
<organism evidence="2 3">
    <name type="scientific">Vibrio chagasii</name>
    <dbReference type="NCBI Taxonomy" id="170679"/>
    <lineage>
        <taxon>Bacteria</taxon>
        <taxon>Pseudomonadati</taxon>
        <taxon>Pseudomonadota</taxon>
        <taxon>Gammaproteobacteria</taxon>
        <taxon>Vibrionales</taxon>
        <taxon>Vibrionaceae</taxon>
        <taxon>Vibrio</taxon>
    </lineage>
</organism>
<dbReference type="Proteomes" id="UP000423756">
    <property type="component" value="Unassembled WGS sequence"/>
</dbReference>